<feature type="domain" description="DUF7924" evidence="2">
    <location>
        <begin position="49"/>
        <end position="273"/>
    </location>
</feature>
<dbReference type="InterPro" id="IPR057684">
    <property type="entry name" value="DUF7924"/>
</dbReference>
<comment type="caution">
    <text evidence="3">The sequence shown here is derived from an EMBL/GenBank/DDBJ whole genome shotgun (WGS) entry which is preliminary data.</text>
</comment>
<keyword evidence="4" id="KW-1185">Reference proteome</keyword>
<accession>A0A8H3FKU4</accession>
<gene>
    <name evidence="3" type="ORF">GOMPHAMPRED_004125</name>
</gene>
<evidence type="ECO:0000259" key="2">
    <source>
        <dbReference type="Pfam" id="PF25545"/>
    </source>
</evidence>
<reference evidence="3" key="1">
    <citation type="submission" date="2021-03" db="EMBL/GenBank/DDBJ databases">
        <authorList>
            <person name="Tagirdzhanova G."/>
        </authorList>
    </citation>
    <scope>NUCLEOTIDE SEQUENCE</scope>
</reference>
<sequence>MYVEQLELKGFYMRAHSLGPNAASVANCKSLLRKKPTLPKDTRFADHLFTSTFDNVRDRNETRVIRDLAELIVPSAEDLCSRGELTVAGLIESVNEGWSHTEPITAVRPQPDFSVGFRRVAFTEQQLLKIRPILGDSRTQVSRFRATWYMYFPFLSCEVKCGMGALDIADRQNAHSMGIAVRAVTELFRLGGRGQEVDRKILAFSISHDDSSVRIYGYYPVIQLDQITYHRHRISGFDMQAADGKDRWTAYKFVKSVYQTWVPSHLERIRSVLDELPEDITRIDVPPAQHTGLSQQIGDSHISTSDVDALEEPENDSPSPVEPIPIHTPETSLSAIPTIPRQRGSPRRASGKRAR</sequence>
<feature type="region of interest" description="Disordered" evidence="1">
    <location>
        <begin position="307"/>
        <end position="355"/>
    </location>
</feature>
<organism evidence="3 4">
    <name type="scientific">Gomphillus americanus</name>
    <dbReference type="NCBI Taxonomy" id="1940652"/>
    <lineage>
        <taxon>Eukaryota</taxon>
        <taxon>Fungi</taxon>
        <taxon>Dikarya</taxon>
        <taxon>Ascomycota</taxon>
        <taxon>Pezizomycotina</taxon>
        <taxon>Lecanoromycetes</taxon>
        <taxon>OSLEUM clade</taxon>
        <taxon>Ostropomycetidae</taxon>
        <taxon>Ostropales</taxon>
        <taxon>Graphidaceae</taxon>
        <taxon>Gomphilloideae</taxon>
        <taxon>Gomphillus</taxon>
    </lineage>
</organism>
<evidence type="ECO:0000256" key="1">
    <source>
        <dbReference type="SAM" id="MobiDB-lite"/>
    </source>
</evidence>
<feature type="compositionally biased region" description="Basic residues" evidence="1">
    <location>
        <begin position="344"/>
        <end position="355"/>
    </location>
</feature>
<dbReference type="EMBL" id="CAJPDQ010000025">
    <property type="protein sequence ID" value="CAF9926389.1"/>
    <property type="molecule type" value="Genomic_DNA"/>
</dbReference>
<dbReference type="PANTHER" id="PTHR42470:SF2">
    <property type="match status" value="1"/>
</dbReference>
<dbReference type="OrthoDB" id="5132737at2759"/>
<dbReference type="Proteomes" id="UP000664169">
    <property type="component" value="Unassembled WGS sequence"/>
</dbReference>
<dbReference type="AlphaFoldDB" id="A0A8H3FKU4"/>
<dbReference type="PANTHER" id="PTHR42470">
    <property type="entry name" value="VAST DOMAIN-CONTAINING PROTEIN"/>
    <property type="match status" value="1"/>
</dbReference>
<proteinExistence type="predicted"/>
<dbReference type="Pfam" id="PF25545">
    <property type="entry name" value="DUF7924"/>
    <property type="match status" value="1"/>
</dbReference>
<protein>
    <recommendedName>
        <fullName evidence="2">DUF7924 domain-containing protein</fullName>
    </recommendedName>
</protein>
<evidence type="ECO:0000313" key="4">
    <source>
        <dbReference type="Proteomes" id="UP000664169"/>
    </source>
</evidence>
<evidence type="ECO:0000313" key="3">
    <source>
        <dbReference type="EMBL" id="CAF9926389.1"/>
    </source>
</evidence>
<name>A0A8H3FKU4_9LECA</name>